<dbReference type="EMBL" id="KZ772675">
    <property type="protein sequence ID" value="PTQ49280.1"/>
    <property type="molecule type" value="Genomic_DNA"/>
</dbReference>
<sequence>MAARANVSRFGNIERKVPCKWIETRGPQAPVLAANPHLRSPVATSGFHCSPQDGRLAVPPLCCATRSLTWRRSERVRTTCREASYPQSRVSPSITRPVLLARVADGVLQMRRRGRRCSLIIISGMRARRNYLLVKCIHHLSGFISALSGLMVLPMALGSNSTPAQNNVGDDSDMHQRRWWSQLSSDSTPQGWETGMLSLKTLDGKPVYVLTDFKQPVAPSFVEVTLLFASCSSATFFRRLRAKYRPKLEA</sequence>
<keyword evidence="3" id="KW-1185">Reference proteome</keyword>
<gene>
    <name evidence="2" type="ORF">MARPO_0003s0165</name>
</gene>
<dbReference type="Gramene" id="Mp7g11510.1">
    <property type="protein sequence ID" value="Mp7g11510.1.cds"/>
    <property type="gene ID" value="Mp7g11510"/>
</dbReference>
<protein>
    <submittedName>
        <fullName evidence="2">Uncharacterized protein</fullName>
    </submittedName>
</protein>
<dbReference type="AlphaFoldDB" id="A0A2R6XT74"/>
<feature type="transmembrane region" description="Helical" evidence="1">
    <location>
        <begin position="132"/>
        <end position="157"/>
    </location>
</feature>
<proteinExistence type="predicted"/>
<keyword evidence="1" id="KW-0472">Membrane</keyword>
<name>A0A2R6XT74_MARPO</name>
<reference evidence="3" key="1">
    <citation type="journal article" date="2017" name="Cell">
        <title>Insights into land plant evolution garnered from the Marchantia polymorpha genome.</title>
        <authorList>
            <person name="Bowman J.L."/>
            <person name="Kohchi T."/>
            <person name="Yamato K.T."/>
            <person name="Jenkins J."/>
            <person name="Shu S."/>
            <person name="Ishizaki K."/>
            <person name="Yamaoka S."/>
            <person name="Nishihama R."/>
            <person name="Nakamura Y."/>
            <person name="Berger F."/>
            <person name="Adam C."/>
            <person name="Aki S.S."/>
            <person name="Althoff F."/>
            <person name="Araki T."/>
            <person name="Arteaga-Vazquez M.A."/>
            <person name="Balasubrmanian S."/>
            <person name="Barry K."/>
            <person name="Bauer D."/>
            <person name="Boehm C.R."/>
            <person name="Briginshaw L."/>
            <person name="Caballero-Perez J."/>
            <person name="Catarino B."/>
            <person name="Chen F."/>
            <person name="Chiyoda S."/>
            <person name="Chovatia M."/>
            <person name="Davies K.M."/>
            <person name="Delmans M."/>
            <person name="Demura T."/>
            <person name="Dierschke T."/>
            <person name="Dolan L."/>
            <person name="Dorantes-Acosta A.E."/>
            <person name="Eklund D.M."/>
            <person name="Florent S.N."/>
            <person name="Flores-Sandoval E."/>
            <person name="Fujiyama A."/>
            <person name="Fukuzawa H."/>
            <person name="Galik B."/>
            <person name="Grimanelli D."/>
            <person name="Grimwood J."/>
            <person name="Grossniklaus U."/>
            <person name="Hamada T."/>
            <person name="Haseloff J."/>
            <person name="Hetherington A.J."/>
            <person name="Higo A."/>
            <person name="Hirakawa Y."/>
            <person name="Hundley H.N."/>
            <person name="Ikeda Y."/>
            <person name="Inoue K."/>
            <person name="Inoue S.I."/>
            <person name="Ishida S."/>
            <person name="Jia Q."/>
            <person name="Kakita M."/>
            <person name="Kanazawa T."/>
            <person name="Kawai Y."/>
            <person name="Kawashima T."/>
            <person name="Kennedy M."/>
            <person name="Kinose K."/>
            <person name="Kinoshita T."/>
            <person name="Kohara Y."/>
            <person name="Koide E."/>
            <person name="Komatsu K."/>
            <person name="Kopischke S."/>
            <person name="Kubo M."/>
            <person name="Kyozuka J."/>
            <person name="Lagercrantz U."/>
            <person name="Lin S.S."/>
            <person name="Lindquist E."/>
            <person name="Lipzen A.M."/>
            <person name="Lu C.W."/>
            <person name="De Luna E."/>
            <person name="Martienssen R.A."/>
            <person name="Minamino N."/>
            <person name="Mizutani M."/>
            <person name="Mizutani M."/>
            <person name="Mochizuki N."/>
            <person name="Monte I."/>
            <person name="Mosher R."/>
            <person name="Nagasaki H."/>
            <person name="Nakagami H."/>
            <person name="Naramoto S."/>
            <person name="Nishitani K."/>
            <person name="Ohtani M."/>
            <person name="Okamoto T."/>
            <person name="Okumura M."/>
            <person name="Phillips J."/>
            <person name="Pollak B."/>
            <person name="Reinders A."/>
            <person name="Rovekamp M."/>
            <person name="Sano R."/>
            <person name="Sawa S."/>
            <person name="Schmid M.W."/>
            <person name="Shirakawa M."/>
            <person name="Solano R."/>
            <person name="Spunde A."/>
            <person name="Suetsugu N."/>
            <person name="Sugano S."/>
            <person name="Sugiyama A."/>
            <person name="Sun R."/>
            <person name="Suzuki Y."/>
            <person name="Takenaka M."/>
            <person name="Takezawa D."/>
            <person name="Tomogane H."/>
            <person name="Tsuzuki M."/>
            <person name="Ueda T."/>
            <person name="Umeda M."/>
            <person name="Ward J.M."/>
            <person name="Watanabe Y."/>
            <person name="Yazaki K."/>
            <person name="Yokoyama R."/>
            <person name="Yoshitake Y."/>
            <person name="Yotsui I."/>
            <person name="Zachgo S."/>
            <person name="Schmutz J."/>
        </authorList>
    </citation>
    <scope>NUCLEOTIDE SEQUENCE [LARGE SCALE GENOMIC DNA]</scope>
    <source>
        <strain evidence="3">Tak-1</strain>
    </source>
</reference>
<organism evidence="2 3">
    <name type="scientific">Marchantia polymorpha</name>
    <name type="common">Common liverwort</name>
    <name type="synonym">Marchantia aquatica</name>
    <dbReference type="NCBI Taxonomy" id="3197"/>
    <lineage>
        <taxon>Eukaryota</taxon>
        <taxon>Viridiplantae</taxon>
        <taxon>Streptophyta</taxon>
        <taxon>Embryophyta</taxon>
        <taxon>Marchantiophyta</taxon>
        <taxon>Marchantiopsida</taxon>
        <taxon>Marchantiidae</taxon>
        <taxon>Marchantiales</taxon>
        <taxon>Marchantiaceae</taxon>
        <taxon>Marchantia</taxon>
    </lineage>
</organism>
<keyword evidence="1" id="KW-1133">Transmembrane helix</keyword>
<accession>A0A2R6XT74</accession>
<evidence type="ECO:0000313" key="2">
    <source>
        <dbReference type="EMBL" id="PTQ49280.1"/>
    </source>
</evidence>
<keyword evidence="1" id="KW-0812">Transmembrane</keyword>
<evidence type="ECO:0000313" key="3">
    <source>
        <dbReference type="Proteomes" id="UP000244005"/>
    </source>
</evidence>
<evidence type="ECO:0000256" key="1">
    <source>
        <dbReference type="SAM" id="Phobius"/>
    </source>
</evidence>
<dbReference type="Proteomes" id="UP000244005">
    <property type="component" value="Unassembled WGS sequence"/>
</dbReference>
<feature type="transmembrane region" description="Helical" evidence="1">
    <location>
        <begin position="217"/>
        <end position="237"/>
    </location>
</feature>